<evidence type="ECO:0000256" key="6">
    <source>
        <dbReference type="ARBA" id="ARBA00022787"/>
    </source>
</evidence>
<dbReference type="PANTHER" id="PTHR21252:SF2">
    <property type="entry name" value="MITOCHONDRIAL OUTER MEMBRANE PROTEIN SLC25A46"/>
    <property type="match status" value="1"/>
</dbReference>
<sequence>MASRRPDSFDGYGFRVDQYGAGYPARSSGPASGVSGELQQHQWVTSPPDIPGSRNLHPGERTPLYEEAEPGSRWEAPHAAGVPPEQLNRFAGFGIGLVRSEFICFHWSLFLVQSESPVHRPAAVAHSSLFTENVLAHPCIVFRRQCQVNYHGRCYHLTPFSAVGVMYAITKAQGPKALWKGMGSTFIVHGIALGAEGVISEFTPLLRELPHSWSWKQLAGHLLLKGSVLPGRVGLTAVVALPFYCASLIETVQVSPSLTPTVTQETDAWLRWNGEIVRDESSSGLLDCVREGLTRLLGVGAPHSRRLLPLSYLLLPVAAHAILRYAVATSVQRAVLWLHQRGGKRRPVPSDPLDAYFPELAAAWAGSLAADVLLFPLETVLHRLGLQGTRTIIDATDGAEAAGSGGSPLVLPVNTQYDGLADCLHAIRRKEGAAGFYRGFGALLAQYSLHGALLAAARTLLRVVLLDAKVC</sequence>
<keyword evidence="4 10" id="KW-0812">Transmembrane</keyword>
<evidence type="ECO:0000256" key="10">
    <source>
        <dbReference type="PROSITE-ProRule" id="PRU00282"/>
    </source>
</evidence>
<feature type="compositionally biased region" description="Basic and acidic residues" evidence="12">
    <location>
        <begin position="57"/>
        <end position="70"/>
    </location>
</feature>
<comment type="subcellular location">
    <subcellularLocation>
        <location evidence="1">Mitochondrion outer membrane</location>
        <topology evidence="1">Multi-pass membrane protein</topology>
    </subcellularLocation>
</comment>
<dbReference type="Gene3D" id="1.50.40.10">
    <property type="entry name" value="Mitochondrial carrier domain"/>
    <property type="match status" value="1"/>
</dbReference>
<proteinExistence type="inferred from homology"/>
<evidence type="ECO:0000313" key="13">
    <source>
        <dbReference type="EMBL" id="PWA30136.1"/>
    </source>
</evidence>
<evidence type="ECO:0000256" key="1">
    <source>
        <dbReference type="ARBA" id="ARBA00004374"/>
    </source>
</evidence>
<keyword evidence="9 10" id="KW-0472">Membrane</keyword>
<dbReference type="InterPro" id="IPR039158">
    <property type="entry name" value="SLC25A46"/>
</dbReference>
<dbReference type="EMBL" id="NHOQ01000463">
    <property type="protein sequence ID" value="PWA30136.1"/>
    <property type="molecule type" value="Genomic_DNA"/>
</dbReference>
<dbReference type="SUPFAM" id="SSF103506">
    <property type="entry name" value="Mitochondrial carrier"/>
    <property type="match status" value="1"/>
</dbReference>
<evidence type="ECO:0000256" key="8">
    <source>
        <dbReference type="ARBA" id="ARBA00023128"/>
    </source>
</evidence>
<evidence type="ECO:0000256" key="2">
    <source>
        <dbReference type="ARBA" id="ARBA00006375"/>
    </source>
</evidence>
<evidence type="ECO:0000256" key="5">
    <source>
        <dbReference type="ARBA" id="ARBA00022737"/>
    </source>
</evidence>
<dbReference type="PROSITE" id="PS50920">
    <property type="entry name" value="SOLCAR"/>
    <property type="match status" value="1"/>
</dbReference>
<keyword evidence="7" id="KW-1133">Transmembrane helix</keyword>
<keyword evidence="6" id="KW-1000">Mitochondrion outer membrane</keyword>
<organism evidence="13 14">
    <name type="scientific">Gambusia affinis</name>
    <name type="common">Western mosquitofish</name>
    <name type="synonym">Heterandria affinis</name>
    <dbReference type="NCBI Taxonomy" id="33528"/>
    <lineage>
        <taxon>Eukaryota</taxon>
        <taxon>Metazoa</taxon>
        <taxon>Chordata</taxon>
        <taxon>Craniata</taxon>
        <taxon>Vertebrata</taxon>
        <taxon>Euteleostomi</taxon>
        <taxon>Actinopterygii</taxon>
        <taxon>Neopterygii</taxon>
        <taxon>Teleostei</taxon>
        <taxon>Neoteleostei</taxon>
        <taxon>Acanthomorphata</taxon>
        <taxon>Ovalentaria</taxon>
        <taxon>Atherinomorphae</taxon>
        <taxon>Cyprinodontiformes</taxon>
        <taxon>Poeciliidae</taxon>
        <taxon>Poeciliinae</taxon>
        <taxon>Gambusia</taxon>
    </lineage>
</organism>
<dbReference type="AlphaFoldDB" id="A0A315W389"/>
<dbReference type="PANTHER" id="PTHR21252">
    <property type="entry name" value="TB1 PROTEIN-RELATED"/>
    <property type="match status" value="1"/>
</dbReference>
<dbReference type="GO" id="GO:0061564">
    <property type="term" value="P:axon development"/>
    <property type="evidence" value="ECO:0007669"/>
    <property type="project" value="TreeGrafter"/>
</dbReference>
<evidence type="ECO:0000256" key="7">
    <source>
        <dbReference type="ARBA" id="ARBA00022989"/>
    </source>
</evidence>
<keyword evidence="5" id="KW-0677">Repeat</keyword>
<dbReference type="Proteomes" id="UP000250572">
    <property type="component" value="Unassembled WGS sequence"/>
</dbReference>
<accession>A0A315W389</accession>
<dbReference type="Pfam" id="PF00153">
    <property type="entry name" value="Mito_carr"/>
    <property type="match status" value="1"/>
</dbReference>
<keyword evidence="14" id="KW-1185">Reference proteome</keyword>
<comment type="similarity">
    <text evidence="2 11">Belongs to the mitochondrial carrier (TC 2.A.29) family.</text>
</comment>
<dbReference type="GO" id="GO:0005741">
    <property type="term" value="C:mitochondrial outer membrane"/>
    <property type="evidence" value="ECO:0007669"/>
    <property type="project" value="UniProtKB-SubCell"/>
</dbReference>
<evidence type="ECO:0000256" key="11">
    <source>
        <dbReference type="RuleBase" id="RU000488"/>
    </source>
</evidence>
<dbReference type="STRING" id="33528.ENSGAFP00000029600"/>
<evidence type="ECO:0008006" key="15">
    <source>
        <dbReference type="Google" id="ProtNLM"/>
    </source>
</evidence>
<feature type="region of interest" description="Disordered" evidence="12">
    <location>
        <begin position="24"/>
        <end position="70"/>
    </location>
</feature>
<name>A0A315W389_GAMAF</name>
<keyword evidence="3 11" id="KW-0813">Transport</keyword>
<dbReference type="InterPro" id="IPR023395">
    <property type="entry name" value="MCP_dom_sf"/>
</dbReference>
<feature type="repeat" description="Solcar" evidence="10">
    <location>
        <begin position="353"/>
        <end position="464"/>
    </location>
</feature>
<keyword evidence="8" id="KW-0496">Mitochondrion</keyword>
<protein>
    <recommendedName>
        <fullName evidence="15">Solute carrier family 25 member 46</fullName>
    </recommendedName>
</protein>
<evidence type="ECO:0000313" key="14">
    <source>
        <dbReference type="Proteomes" id="UP000250572"/>
    </source>
</evidence>
<comment type="caution">
    <text evidence="13">The sequence shown here is derived from an EMBL/GenBank/DDBJ whole genome shotgun (WGS) entry which is preliminary data.</text>
</comment>
<evidence type="ECO:0000256" key="4">
    <source>
        <dbReference type="ARBA" id="ARBA00022692"/>
    </source>
</evidence>
<gene>
    <name evidence="13" type="ORF">CCH79_00020554</name>
</gene>
<dbReference type="GO" id="GO:0090149">
    <property type="term" value="P:mitochondrial membrane fission"/>
    <property type="evidence" value="ECO:0007669"/>
    <property type="project" value="InterPro"/>
</dbReference>
<evidence type="ECO:0000256" key="12">
    <source>
        <dbReference type="SAM" id="MobiDB-lite"/>
    </source>
</evidence>
<dbReference type="InterPro" id="IPR018108">
    <property type="entry name" value="MCP_transmembrane"/>
</dbReference>
<reference evidence="13 14" key="1">
    <citation type="journal article" date="2018" name="G3 (Bethesda)">
        <title>A High-Quality Reference Genome for the Invasive Mosquitofish Gambusia affinis Using a Chicago Library.</title>
        <authorList>
            <person name="Hoffberg S.L."/>
            <person name="Troendle N.J."/>
            <person name="Glenn T.C."/>
            <person name="Mahmud O."/>
            <person name="Louha S."/>
            <person name="Chalopin D."/>
            <person name="Bennetzen J.L."/>
            <person name="Mauricio R."/>
        </authorList>
    </citation>
    <scope>NUCLEOTIDE SEQUENCE [LARGE SCALE GENOMIC DNA]</scope>
    <source>
        <strain evidence="13">NE01/NJP1002.9</strain>
        <tissue evidence="13">Muscle</tissue>
    </source>
</reference>
<evidence type="ECO:0000256" key="9">
    <source>
        <dbReference type="ARBA" id="ARBA00023136"/>
    </source>
</evidence>
<evidence type="ECO:0000256" key="3">
    <source>
        <dbReference type="ARBA" id="ARBA00022448"/>
    </source>
</evidence>